<gene>
    <name evidence="1" type="ORF">CP982_14620</name>
</gene>
<dbReference type="EMBL" id="CP023690">
    <property type="protein sequence ID" value="QEV59821.1"/>
    <property type="molecule type" value="Genomic_DNA"/>
</dbReference>
<accession>A0A5P2X5W2</accession>
<reference evidence="1 2" key="1">
    <citation type="submission" date="2017-09" db="EMBL/GenBank/DDBJ databases">
        <authorList>
            <person name="Lee N."/>
            <person name="Cho B.-K."/>
        </authorList>
    </citation>
    <scope>NUCLEOTIDE SEQUENCE [LARGE SCALE GENOMIC DNA]</scope>
    <source>
        <strain evidence="1 2">ATCC 27465</strain>
    </source>
</reference>
<dbReference type="Proteomes" id="UP000326505">
    <property type="component" value="Chromosome"/>
</dbReference>
<evidence type="ECO:0000313" key="1">
    <source>
        <dbReference type="EMBL" id="QEV59821.1"/>
    </source>
</evidence>
<organism evidence="1 2">
    <name type="scientific">Streptomyces spectabilis</name>
    <dbReference type="NCBI Taxonomy" id="68270"/>
    <lineage>
        <taxon>Bacteria</taxon>
        <taxon>Bacillati</taxon>
        <taxon>Actinomycetota</taxon>
        <taxon>Actinomycetes</taxon>
        <taxon>Kitasatosporales</taxon>
        <taxon>Streptomycetaceae</taxon>
        <taxon>Streptomyces</taxon>
    </lineage>
</organism>
<proteinExistence type="predicted"/>
<evidence type="ECO:0000313" key="2">
    <source>
        <dbReference type="Proteomes" id="UP000326505"/>
    </source>
</evidence>
<dbReference type="AlphaFoldDB" id="A0A5P2X5W2"/>
<dbReference type="KEGG" id="sspb:CP982_14620"/>
<sequence length="66" mass="6795">MIMAAPVTVSLPVFIRVGDGAEVQAGTITADSATGMQLGQVDLLRAVADEIQRLIADRPADEGQSG</sequence>
<name>A0A5P2X5W2_STRST</name>
<protein>
    <submittedName>
        <fullName evidence="1">Uncharacterized protein</fullName>
    </submittedName>
</protein>